<evidence type="ECO:0000313" key="2">
    <source>
        <dbReference type="Proteomes" id="UP000887575"/>
    </source>
</evidence>
<dbReference type="WBParaSite" id="MBELARI_LOCUS14714">
    <property type="protein sequence ID" value="MBELARI_LOCUS14714"/>
    <property type="gene ID" value="MBELARI_LOCUS14714"/>
</dbReference>
<dbReference type="AlphaFoldDB" id="A0AAF3J3Z0"/>
<name>A0AAF3J3Z0_9BILA</name>
<proteinExistence type="predicted"/>
<feature type="compositionally biased region" description="Polar residues" evidence="1">
    <location>
        <begin position="95"/>
        <end position="104"/>
    </location>
</feature>
<evidence type="ECO:0000313" key="3">
    <source>
        <dbReference type="WBParaSite" id="MBELARI_LOCUS14714"/>
    </source>
</evidence>
<organism evidence="2 3">
    <name type="scientific">Mesorhabditis belari</name>
    <dbReference type="NCBI Taxonomy" id="2138241"/>
    <lineage>
        <taxon>Eukaryota</taxon>
        <taxon>Metazoa</taxon>
        <taxon>Ecdysozoa</taxon>
        <taxon>Nematoda</taxon>
        <taxon>Chromadorea</taxon>
        <taxon>Rhabditida</taxon>
        <taxon>Rhabditina</taxon>
        <taxon>Rhabditomorpha</taxon>
        <taxon>Rhabditoidea</taxon>
        <taxon>Rhabditidae</taxon>
        <taxon>Mesorhabditinae</taxon>
        <taxon>Mesorhabditis</taxon>
    </lineage>
</organism>
<accession>A0AAF3J3Z0</accession>
<protein>
    <submittedName>
        <fullName evidence="3">Male-enhanced antigen 1</fullName>
    </submittedName>
</protein>
<reference evidence="3" key="1">
    <citation type="submission" date="2024-02" db="UniProtKB">
        <authorList>
            <consortium name="WormBaseParasite"/>
        </authorList>
    </citation>
    <scope>IDENTIFICATION</scope>
</reference>
<dbReference type="Proteomes" id="UP000887575">
    <property type="component" value="Unassembled WGS sequence"/>
</dbReference>
<feature type="region of interest" description="Disordered" evidence="1">
    <location>
        <begin position="1"/>
        <end position="127"/>
    </location>
</feature>
<feature type="compositionally biased region" description="Acidic residues" evidence="1">
    <location>
        <begin position="64"/>
        <end position="79"/>
    </location>
</feature>
<keyword evidence="2" id="KW-1185">Reference proteome</keyword>
<feature type="compositionally biased region" description="Acidic residues" evidence="1">
    <location>
        <begin position="15"/>
        <end position="26"/>
    </location>
</feature>
<sequence length="200" mass="22413">MGPNHPPRHPTENGGNEDDDVLEYENDGWRVGFEVQMNGIGHEQEDGRPGENDEGESSGWESDPPSEVEHEAEPDDDDEKYTGYQVIPEDPSGLPETSQPQNGEDQIEDDSTRDVDETPATSSTVSPRIRAEFAILRSTPAVTEKFSIEHQPRPIELNDEKIESIRSTMTGFTLPPPPKWENFSVKEVDLTKILETLRES</sequence>
<feature type="compositionally biased region" description="Basic and acidic residues" evidence="1">
    <location>
        <begin position="42"/>
        <end position="51"/>
    </location>
</feature>
<evidence type="ECO:0000256" key="1">
    <source>
        <dbReference type="SAM" id="MobiDB-lite"/>
    </source>
</evidence>